<organism evidence="5">
    <name type="scientific">Darwinula stevensoni</name>
    <dbReference type="NCBI Taxonomy" id="69355"/>
    <lineage>
        <taxon>Eukaryota</taxon>
        <taxon>Metazoa</taxon>
        <taxon>Ecdysozoa</taxon>
        <taxon>Arthropoda</taxon>
        <taxon>Crustacea</taxon>
        <taxon>Oligostraca</taxon>
        <taxon>Ostracoda</taxon>
        <taxon>Podocopa</taxon>
        <taxon>Podocopida</taxon>
        <taxon>Darwinulocopina</taxon>
        <taxon>Darwinuloidea</taxon>
        <taxon>Darwinulidae</taxon>
        <taxon>Darwinula</taxon>
    </lineage>
</organism>
<dbReference type="EMBL" id="CAJPEV010002301">
    <property type="protein sequence ID" value="CAG0896448.1"/>
    <property type="molecule type" value="Genomic_DNA"/>
</dbReference>
<dbReference type="Gene3D" id="2.40.20.10">
    <property type="entry name" value="Plasminogen Kringle 4"/>
    <property type="match status" value="5"/>
</dbReference>
<dbReference type="InterPro" id="IPR018056">
    <property type="entry name" value="Kringle_CS"/>
</dbReference>
<reference evidence="5" key="1">
    <citation type="submission" date="2020-11" db="EMBL/GenBank/DDBJ databases">
        <authorList>
            <person name="Tran Van P."/>
        </authorList>
    </citation>
    <scope>NUCLEOTIDE SEQUENCE</scope>
</reference>
<dbReference type="PANTHER" id="PTHR24261">
    <property type="entry name" value="PLASMINOGEN-RELATED"/>
    <property type="match status" value="1"/>
</dbReference>
<dbReference type="AlphaFoldDB" id="A0A7R9A8H1"/>
<dbReference type="SMART" id="SM00130">
    <property type="entry name" value="KR"/>
    <property type="match status" value="5"/>
</dbReference>
<evidence type="ECO:0000313" key="6">
    <source>
        <dbReference type="Proteomes" id="UP000677054"/>
    </source>
</evidence>
<dbReference type="Pfam" id="PF00051">
    <property type="entry name" value="Kringle"/>
    <property type="match status" value="5"/>
</dbReference>
<keyword evidence="6" id="KW-1185">Reference proteome</keyword>
<sequence length="761" mass="87876">ALQNCRMRPSRKSMHVNHPKSTMGIWMKRNLDYMRIKRIHVGGILDPYESPCRQVHRWYRLRYVVYATYSTKFTRWTGVMTVKLLSSLASKPVVLGAISFIFLHGVTSTDFVAHHAVHLGEKYENITLETKEAERRRNERRRNESVRICGIRCVLPTPPCYAFNYRESDGSCQLVSNETSGLVESDGFIAYVQRLCLTEHPTIQNAEVSFEHWSGKFPAPPGGKVILRCQHPTGFSDGSQLHTAECASASPDTWWSSFKEGTISCSYRGKTLYKYPECRLTEKGREYIGKVSETESGKECLRWDSKDFGTPNDSLANVTFSEHFSNLDTWSHKNYCRNPYGKERPWCFIMDEGTEWEYCDIPMCTNEDPPECKVTQQGGEYIGRMNVSHSGFACKAWMEPWRRTITGNETFFLPAFPDYGETGESHNFCRNPDGDAAPWCVIKGEDLDKEYCDIPFCKVREVQGGSKGNVYPECRLTEKGKEYVGTKSVTETGKPCVDWEKNQYGMPWDFFNQEMGYSDHFIYADPTIHKNYCRNHALYREKPWCFVSEPDIEWEYCDIPLCHYLEPPECKLTPRGGEYVGRRNTTISGFRCQHWLSVYPHSHEKIKEYLSAFPDEIDGRHNFCRNPDNTAHGPWCYLKEFEHRWEYCDVPFCPRTEGERCDIRVSGECMSPLQCKKNTGGLAYIGTKNVTNSGNPCQLWMSILPNDISERDSFLARELFPDDLHPSHNFCRNPGNNPEGPWCFNGASRDLDWEFCDIEFC</sequence>
<feature type="domain" description="Kringle" evidence="4">
    <location>
        <begin position="377"/>
        <end position="457"/>
    </location>
</feature>
<dbReference type="InterPro" id="IPR013806">
    <property type="entry name" value="Kringle-like"/>
</dbReference>
<evidence type="ECO:0000256" key="1">
    <source>
        <dbReference type="ARBA" id="ARBA00022572"/>
    </source>
</evidence>
<accession>A0A7R9A8H1</accession>
<feature type="domain" description="Kringle" evidence="4">
    <location>
        <begin position="681"/>
        <end position="761"/>
    </location>
</feature>
<evidence type="ECO:0000313" key="5">
    <source>
        <dbReference type="EMBL" id="CAD7249449.1"/>
    </source>
</evidence>
<keyword evidence="1 3" id="KW-0420">Kringle</keyword>
<feature type="domain" description="Kringle" evidence="4">
    <location>
        <begin position="283"/>
        <end position="364"/>
    </location>
</feature>
<feature type="disulfide bond" evidence="3">
    <location>
        <begin position="336"/>
        <end position="359"/>
    </location>
</feature>
<gene>
    <name evidence="5" type="ORF">DSTB1V02_LOCUS9246</name>
</gene>
<name>A0A7R9A8H1_9CRUS</name>
<dbReference type="InterPro" id="IPR050759">
    <property type="entry name" value="Serine_protease_kringle"/>
</dbReference>
<feature type="domain" description="Kringle" evidence="4">
    <location>
        <begin position="575"/>
        <end position="653"/>
    </location>
</feature>
<dbReference type="SUPFAM" id="SSF57440">
    <property type="entry name" value="Kringle-like"/>
    <property type="match status" value="5"/>
</dbReference>
<comment type="caution">
    <text evidence="3">Lacks conserved residue(s) required for the propagation of feature annotation.</text>
</comment>
<dbReference type="Proteomes" id="UP000677054">
    <property type="component" value="Unassembled WGS sequence"/>
</dbReference>
<feature type="non-terminal residue" evidence="5">
    <location>
        <position position="761"/>
    </location>
</feature>
<keyword evidence="2 3" id="KW-1015">Disulfide bond</keyword>
<dbReference type="PRINTS" id="PR00018">
    <property type="entry name" value="KRINGLE"/>
</dbReference>
<feature type="domain" description="Kringle" evidence="4">
    <location>
        <begin position="479"/>
        <end position="562"/>
    </location>
</feature>
<evidence type="ECO:0000256" key="3">
    <source>
        <dbReference type="PROSITE-ProRule" id="PRU00121"/>
    </source>
</evidence>
<dbReference type="CDD" id="cd00108">
    <property type="entry name" value="KR"/>
    <property type="match status" value="2"/>
</dbReference>
<dbReference type="InterPro" id="IPR038178">
    <property type="entry name" value="Kringle_sf"/>
</dbReference>
<dbReference type="PROSITE" id="PS50070">
    <property type="entry name" value="KRINGLE_2"/>
    <property type="match status" value="5"/>
</dbReference>
<feature type="disulfide bond" evidence="3">
    <location>
        <begin position="429"/>
        <end position="452"/>
    </location>
</feature>
<dbReference type="InterPro" id="IPR000001">
    <property type="entry name" value="Kringle"/>
</dbReference>
<dbReference type="OrthoDB" id="1915767at2759"/>
<dbReference type="PROSITE" id="PS00021">
    <property type="entry name" value="KRINGLE_1"/>
    <property type="match status" value="5"/>
</dbReference>
<dbReference type="PANTHER" id="PTHR24261:SF7">
    <property type="entry name" value="KRINGLE DOMAIN-CONTAINING PROTEIN"/>
    <property type="match status" value="1"/>
</dbReference>
<proteinExistence type="predicted"/>
<evidence type="ECO:0000259" key="4">
    <source>
        <dbReference type="PROSITE" id="PS50070"/>
    </source>
</evidence>
<evidence type="ECO:0000256" key="2">
    <source>
        <dbReference type="ARBA" id="ARBA00023157"/>
    </source>
</evidence>
<dbReference type="EMBL" id="LR901818">
    <property type="protein sequence ID" value="CAD7249449.1"/>
    <property type="molecule type" value="Genomic_DNA"/>
</dbReference>
<protein>
    <recommendedName>
        <fullName evidence="4">Kringle domain-containing protein</fullName>
    </recommendedName>
</protein>